<protein>
    <submittedName>
        <fullName evidence="3">Alpha/Beta hydrolase protein</fullName>
    </submittedName>
</protein>
<dbReference type="RefSeq" id="XP_064768859.1">
    <property type="nucleotide sequence ID" value="XM_064912406.1"/>
</dbReference>
<keyword evidence="3" id="KW-0378">Hydrolase</keyword>
<dbReference type="EMBL" id="JBBJBU010000004">
    <property type="protein sequence ID" value="KAK7205826.1"/>
    <property type="molecule type" value="Genomic_DNA"/>
</dbReference>
<dbReference type="Gene3D" id="3.40.50.1820">
    <property type="entry name" value="alpha/beta hydrolase"/>
    <property type="match status" value="1"/>
</dbReference>
<sequence length="369" mass="39365">MPSQKEKIIFSVAAAAAGAALIGAALTATGTIPLPKPVKYLKHKKSSPRSNPPTSSYPDYANSEHTFVSPSSGRTISYAEYGSADSDNVVVYEHGNPGSRVLPIGASLKDKNIRVLAMDRPGHGFSSLPVDGKTVIETAVSDVGELLDHLEIKTKVMLVGFSAGGPHVIAILKTFPDRIRSVYCLGPAGYFDDEKSWSDVSPGAAATNKLALTNPKKFYYNLIASADAITDCSNVIENMKNFSSAGDAEFLATHPIEALGWQYVNYEAYRQGIVGYANSCVEIFGAALATKPWPVLGDLSKIEGITGKKVTIFHSPADQLTSLTGSRQMVEMLKTAGADATLIEPQPTDGGHFQTLNLGFDYILENECA</sequence>
<feature type="domain" description="AB hydrolase-1" evidence="2">
    <location>
        <begin position="88"/>
        <end position="204"/>
    </location>
</feature>
<dbReference type="GeneID" id="90037918"/>
<dbReference type="PANTHER" id="PTHR43433">
    <property type="entry name" value="HYDROLASE, ALPHA/BETA FOLD FAMILY PROTEIN"/>
    <property type="match status" value="1"/>
</dbReference>
<feature type="compositionally biased region" description="Polar residues" evidence="1">
    <location>
        <begin position="48"/>
        <end position="64"/>
    </location>
</feature>
<dbReference type="Proteomes" id="UP001498771">
    <property type="component" value="Unassembled WGS sequence"/>
</dbReference>
<name>A0ABR1F7L1_9ASCO</name>
<feature type="region of interest" description="Disordered" evidence="1">
    <location>
        <begin position="42"/>
        <end position="64"/>
    </location>
</feature>
<dbReference type="InterPro" id="IPR029058">
    <property type="entry name" value="AB_hydrolase_fold"/>
</dbReference>
<dbReference type="Pfam" id="PF00561">
    <property type="entry name" value="Abhydrolase_1"/>
    <property type="match status" value="1"/>
</dbReference>
<dbReference type="SUPFAM" id="SSF53474">
    <property type="entry name" value="alpha/beta-Hydrolases"/>
    <property type="match status" value="1"/>
</dbReference>
<accession>A0ABR1F7L1</accession>
<organism evidence="3 4">
    <name type="scientific">Myxozyma melibiosi</name>
    <dbReference type="NCBI Taxonomy" id="54550"/>
    <lineage>
        <taxon>Eukaryota</taxon>
        <taxon>Fungi</taxon>
        <taxon>Dikarya</taxon>
        <taxon>Ascomycota</taxon>
        <taxon>Saccharomycotina</taxon>
        <taxon>Lipomycetes</taxon>
        <taxon>Lipomycetales</taxon>
        <taxon>Lipomycetaceae</taxon>
        <taxon>Myxozyma</taxon>
    </lineage>
</organism>
<dbReference type="InterPro" id="IPR000073">
    <property type="entry name" value="AB_hydrolase_1"/>
</dbReference>
<gene>
    <name evidence="3" type="ORF">BZA70DRAFT_277150</name>
</gene>
<dbReference type="InterPro" id="IPR050471">
    <property type="entry name" value="AB_hydrolase"/>
</dbReference>
<reference evidence="3 4" key="1">
    <citation type="submission" date="2024-03" db="EMBL/GenBank/DDBJ databases">
        <title>Genome-scale model development and genomic sequencing of the oleaginous clade Lipomyces.</title>
        <authorList>
            <consortium name="Lawrence Berkeley National Laboratory"/>
            <person name="Czajka J.J."/>
            <person name="Han Y."/>
            <person name="Kim J."/>
            <person name="Mondo S.J."/>
            <person name="Hofstad B.A."/>
            <person name="Robles A."/>
            <person name="Haridas S."/>
            <person name="Riley R."/>
            <person name="LaButti K."/>
            <person name="Pangilinan J."/>
            <person name="Andreopoulos W."/>
            <person name="Lipzen A."/>
            <person name="Yan J."/>
            <person name="Wang M."/>
            <person name="Ng V."/>
            <person name="Grigoriev I.V."/>
            <person name="Spatafora J.W."/>
            <person name="Magnuson J.K."/>
            <person name="Baker S.E."/>
            <person name="Pomraning K.R."/>
        </authorList>
    </citation>
    <scope>NUCLEOTIDE SEQUENCE [LARGE SCALE GENOMIC DNA]</scope>
    <source>
        <strain evidence="3 4">Phaff 52-87</strain>
    </source>
</reference>
<evidence type="ECO:0000256" key="1">
    <source>
        <dbReference type="SAM" id="MobiDB-lite"/>
    </source>
</evidence>
<keyword evidence="4" id="KW-1185">Reference proteome</keyword>
<dbReference type="PRINTS" id="PR00111">
    <property type="entry name" value="ABHYDROLASE"/>
</dbReference>
<comment type="caution">
    <text evidence="3">The sequence shown here is derived from an EMBL/GenBank/DDBJ whole genome shotgun (WGS) entry which is preliminary data.</text>
</comment>
<evidence type="ECO:0000313" key="4">
    <source>
        <dbReference type="Proteomes" id="UP001498771"/>
    </source>
</evidence>
<evidence type="ECO:0000313" key="3">
    <source>
        <dbReference type="EMBL" id="KAK7205826.1"/>
    </source>
</evidence>
<dbReference type="GO" id="GO:0016787">
    <property type="term" value="F:hydrolase activity"/>
    <property type="evidence" value="ECO:0007669"/>
    <property type="project" value="UniProtKB-KW"/>
</dbReference>
<dbReference type="PANTHER" id="PTHR43433:SF5">
    <property type="entry name" value="AB HYDROLASE-1 DOMAIN-CONTAINING PROTEIN"/>
    <property type="match status" value="1"/>
</dbReference>
<proteinExistence type="predicted"/>
<evidence type="ECO:0000259" key="2">
    <source>
        <dbReference type="Pfam" id="PF00561"/>
    </source>
</evidence>